<dbReference type="InterPro" id="IPR000192">
    <property type="entry name" value="Aminotrans_V_dom"/>
</dbReference>
<comment type="catalytic activity">
    <reaction evidence="6">
        <text>(2-aminoethyl)phosphonate + pyruvate = phosphonoacetaldehyde + L-alanine</text>
        <dbReference type="Rhea" id="RHEA:17021"/>
        <dbReference type="ChEBI" id="CHEBI:15361"/>
        <dbReference type="ChEBI" id="CHEBI:57418"/>
        <dbReference type="ChEBI" id="CHEBI:57972"/>
        <dbReference type="ChEBI" id="CHEBI:58383"/>
        <dbReference type="EC" id="2.6.1.37"/>
    </reaction>
</comment>
<dbReference type="NCBIfam" id="TIGR03301">
    <property type="entry name" value="PhnW-AepZ"/>
    <property type="match status" value="1"/>
</dbReference>
<feature type="domain" description="Aminotransferase class V" evidence="9">
    <location>
        <begin position="24"/>
        <end position="303"/>
    </location>
</feature>
<keyword evidence="2" id="KW-0032">Aminotransferase</keyword>
<dbReference type="PANTHER" id="PTHR42778">
    <property type="entry name" value="2-AMINOETHYLPHOSPHONATE--PYRUVATE TRANSAMINASE"/>
    <property type="match status" value="1"/>
</dbReference>
<keyword evidence="3" id="KW-0808">Transferase</keyword>
<dbReference type="SUPFAM" id="SSF53383">
    <property type="entry name" value="PLP-dependent transferases"/>
    <property type="match status" value="1"/>
</dbReference>
<dbReference type="HAMAP" id="MF_01376">
    <property type="entry name" value="PhnW_aminotrans_5"/>
    <property type="match status" value="1"/>
</dbReference>
<evidence type="ECO:0000256" key="8">
    <source>
        <dbReference type="PIRSR" id="PIRSR000524-50"/>
    </source>
</evidence>
<dbReference type="Gene3D" id="3.90.1150.10">
    <property type="entry name" value="Aspartate Aminotransferase, domain 1"/>
    <property type="match status" value="1"/>
</dbReference>
<evidence type="ECO:0000313" key="10">
    <source>
        <dbReference type="EMBL" id="NDV33012.1"/>
    </source>
</evidence>
<reference evidence="10" key="1">
    <citation type="journal article" date="2020" name="J. Eukaryot. Microbiol.">
        <title>De novo Sequencing, Assembly and Annotation of the Transcriptome for the Free-Living Testate Amoeba Arcella intermedia.</title>
        <authorList>
            <person name="Ribeiro G.M."/>
            <person name="Porfirio-Sousa A.L."/>
            <person name="Maurer-Alcala X.X."/>
            <person name="Katz L.A."/>
            <person name="Lahr D.J.G."/>
        </authorList>
    </citation>
    <scope>NUCLEOTIDE SEQUENCE</scope>
</reference>
<dbReference type="Pfam" id="PF00266">
    <property type="entry name" value="Aminotran_5"/>
    <property type="match status" value="1"/>
</dbReference>
<protein>
    <recommendedName>
        <fullName evidence="9">Aminotransferase class V domain-containing protein</fullName>
    </recommendedName>
</protein>
<proteinExistence type="inferred from homology"/>
<dbReference type="NCBIfam" id="NF010006">
    <property type="entry name" value="PRK13479.1"/>
    <property type="match status" value="1"/>
</dbReference>
<feature type="binding site" evidence="7">
    <location>
        <position position="334"/>
    </location>
    <ligand>
        <name>substrate</name>
    </ligand>
</feature>
<dbReference type="InterPro" id="IPR015421">
    <property type="entry name" value="PyrdxlP-dep_Trfase_major"/>
</dbReference>
<evidence type="ECO:0000256" key="7">
    <source>
        <dbReference type="PIRSR" id="PIRSR000524-1"/>
    </source>
</evidence>
<dbReference type="PANTHER" id="PTHR42778:SF1">
    <property type="entry name" value="2-AMINOETHYLPHOSPHONATE--PYRUVATE TRANSAMINASE"/>
    <property type="match status" value="1"/>
</dbReference>
<evidence type="ECO:0000256" key="6">
    <source>
        <dbReference type="ARBA" id="ARBA00049460"/>
    </source>
</evidence>
<sequence length="362" mass="40223">MFTPGPLSTAPLVRQALLKEYGSREPKFLEIVKGIRTNVLKVGGFSSDFDVVIMQGSGTMAVEAVVSTVVPKNGKILTICDGAYGKRIFEMTKVHQIPAVKLEFGEEDAIDIKKVEECLMSNEGITHLSVIHSETTTGKINDVGKLAKMIAKLPANKRPSIIVDAMSSFGGVDIDFQNEIDYLITSANKCIEGVPGFGLVIARKEAMKKSAGNARTLSLDFISQWKSMEETGQFRYTPPTHVLVGFSTALDLLQEEGGVKKRMERYKNNQKMLLEGMGMLGFKTLLDPSLQGHIITSFLYPEHKNWNWEKFYNKLYDRGFVLYPGKLTNKDCFRIGTIGALNKNNFTALLKTISEVKQEMGF</sequence>
<evidence type="ECO:0000256" key="1">
    <source>
        <dbReference type="ARBA" id="ARBA00001933"/>
    </source>
</evidence>
<keyword evidence="5" id="KW-0670">Pyruvate</keyword>
<dbReference type="NCBIfam" id="TIGR02326">
    <property type="entry name" value="transamin_PhnW"/>
    <property type="match status" value="1"/>
</dbReference>
<evidence type="ECO:0000256" key="5">
    <source>
        <dbReference type="ARBA" id="ARBA00023317"/>
    </source>
</evidence>
<accession>A0A6B2L7N4</accession>
<dbReference type="GO" id="GO:0047304">
    <property type="term" value="F:2-aminoethylphosphonate-pyruvate transaminase activity"/>
    <property type="evidence" value="ECO:0007669"/>
    <property type="project" value="UniProtKB-EC"/>
</dbReference>
<dbReference type="PIRSF" id="PIRSF000524">
    <property type="entry name" value="SPT"/>
    <property type="match status" value="1"/>
</dbReference>
<dbReference type="InterPro" id="IPR024169">
    <property type="entry name" value="SP_NH2Trfase/AEP_transaminase"/>
</dbReference>
<name>A0A6B2L7N4_9EUKA</name>
<comment type="cofactor">
    <cofactor evidence="1 8">
        <name>pyridoxal 5'-phosphate</name>
        <dbReference type="ChEBI" id="CHEBI:597326"/>
    </cofactor>
</comment>
<evidence type="ECO:0000256" key="2">
    <source>
        <dbReference type="ARBA" id="ARBA00022576"/>
    </source>
</evidence>
<dbReference type="InterPro" id="IPR012703">
    <property type="entry name" value="NH2EtPonate_pyrv_transaminase"/>
</dbReference>
<dbReference type="Gene3D" id="3.40.640.10">
    <property type="entry name" value="Type I PLP-dependent aspartate aminotransferase-like (Major domain)"/>
    <property type="match status" value="1"/>
</dbReference>
<evidence type="ECO:0000256" key="3">
    <source>
        <dbReference type="ARBA" id="ARBA00022679"/>
    </source>
</evidence>
<dbReference type="InterPro" id="IPR015422">
    <property type="entry name" value="PyrdxlP-dep_Trfase_small"/>
</dbReference>
<dbReference type="AlphaFoldDB" id="A0A6B2L7N4"/>
<dbReference type="GO" id="GO:0019700">
    <property type="term" value="P:organic phosphonate catabolic process"/>
    <property type="evidence" value="ECO:0007669"/>
    <property type="project" value="InterPro"/>
</dbReference>
<evidence type="ECO:0000259" key="9">
    <source>
        <dbReference type="Pfam" id="PF00266"/>
    </source>
</evidence>
<dbReference type="EMBL" id="GIBP01004043">
    <property type="protein sequence ID" value="NDV33012.1"/>
    <property type="molecule type" value="Transcribed_RNA"/>
</dbReference>
<evidence type="ECO:0000256" key="4">
    <source>
        <dbReference type="ARBA" id="ARBA00022898"/>
    </source>
</evidence>
<organism evidence="10">
    <name type="scientific">Arcella intermedia</name>
    <dbReference type="NCBI Taxonomy" id="1963864"/>
    <lineage>
        <taxon>Eukaryota</taxon>
        <taxon>Amoebozoa</taxon>
        <taxon>Tubulinea</taxon>
        <taxon>Elardia</taxon>
        <taxon>Arcellinida</taxon>
        <taxon>Sphaerothecina</taxon>
        <taxon>Arcellidae</taxon>
        <taxon>Arcella</taxon>
    </lineage>
</organism>
<feature type="modified residue" description="N6-(pyridoxal phosphate)lysine" evidence="8">
    <location>
        <position position="189"/>
    </location>
</feature>
<dbReference type="InterPro" id="IPR015424">
    <property type="entry name" value="PyrdxlP-dep_Trfase"/>
</dbReference>
<keyword evidence="4 8" id="KW-0663">Pyridoxal phosphate</keyword>